<feature type="region of interest" description="Disordered" evidence="1">
    <location>
        <begin position="134"/>
        <end position="155"/>
    </location>
</feature>
<proteinExistence type="predicted"/>
<name>A0A4P9Y055_9FUNG</name>
<dbReference type="InterPro" id="IPR013860">
    <property type="entry name" value="AreA_GATA"/>
</dbReference>
<feature type="domain" description="Nitrogen regulatory protein areA GATA-like" evidence="2">
    <location>
        <begin position="52"/>
        <end position="78"/>
    </location>
</feature>
<feature type="region of interest" description="Disordered" evidence="1">
    <location>
        <begin position="1"/>
        <end position="46"/>
    </location>
</feature>
<accession>A0A4P9Y055</accession>
<feature type="compositionally biased region" description="Basic and acidic residues" evidence="1">
    <location>
        <begin position="1"/>
        <end position="12"/>
    </location>
</feature>
<evidence type="ECO:0000313" key="3">
    <source>
        <dbReference type="EMBL" id="RKP12156.1"/>
    </source>
</evidence>
<evidence type="ECO:0000313" key="4">
    <source>
        <dbReference type="Proteomes" id="UP000267251"/>
    </source>
</evidence>
<dbReference type="AlphaFoldDB" id="A0A4P9Y055"/>
<reference evidence="4" key="1">
    <citation type="journal article" date="2018" name="Nat. Microbiol.">
        <title>Leveraging single-cell genomics to expand the fungal tree of life.</title>
        <authorList>
            <person name="Ahrendt S.R."/>
            <person name="Quandt C.A."/>
            <person name="Ciobanu D."/>
            <person name="Clum A."/>
            <person name="Salamov A."/>
            <person name="Andreopoulos B."/>
            <person name="Cheng J.F."/>
            <person name="Woyke T."/>
            <person name="Pelin A."/>
            <person name="Henrissat B."/>
            <person name="Reynolds N.K."/>
            <person name="Benny G.L."/>
            <person name="Smith M.E."/>
            <person name="James T.Y."/>
            <person name="Grigoriev I.V."/>
        </authorList>
    </citation>
    <scope>NUCLEOTIDE SEQUENCE [LARGE SCALE GENOMIC DNA]</scope>
</reference>
<evidence type="ECO:0000259" key="2">
    <source>
        <dbReference type="Pfam" id="PF08550"/>
    </source>
</evidence>
<dbReference type="Proteomes" id="UP000267251">
    <property type="component" value="Unassembled WGS sequence"/>
</dbReference>
<dbReference type="Pfam" id="PF08550">
    <property type="entry name" value="GATA_AreA"/>
    <property type="match status" value="1"/>
</dbReference>
<evidence type="ECO:0000256" key="1">
    <source>
        <dbReference type="SAM" id="MobiDB-lite"/>
    </source>
</evidence>
<dbReference type="EMBL" id="KZ988457">
    <property type="protein sequence ID" value="RKP12156.1"/>
    <property type="molecule type" value="Genomic_DNA"/>
</dbReference>
<protein>
    <recommendedName>
        <fullName evidence="2">Nitrogen regulatory protein areA GATA-like domain-containing protein</fullName>
    </recommendedName>
</protein>
<keyword evidence="4" id="KW-1185">Reference proteome</keyword>
<sequence length="167" mass="18562">MSNHERQPRPRPGEGTSRPSSPLPSPPLLGSPSGSGLTEDEANAQDPLATQIWRLYTRAKDQLPEGSRLENLTWRMMAVKLRRTNSFSSSPVLEGIEMADALGHEAEISKELGRTQRSRRVGWEEVGGAEFGLNKERKKVAGGQDWEPDPRKKDDDEAIYLGGWDLV</sequence>
<organism evidence="3 4">
    <name type="scientific">Piptocephalis cylindrospora</name>
    <dbReference type="NCBI Taxonomy" id="1907219"/>
    <lineage>
        <taxon>Eukaryota</taxon>
        <taxon>Fungi</taxon>
        <taxon>Fungi incertae sedis</taxon>
        <taxon>Zoopagomycota</taxon>
        <taxon>Zoopagomycotina</taxon>
        <taxon>Zoopagomycetes</taxon>
        <taxon>Zoopagales</taxon>
        <taxon>Piptocephalidaceae</taxon>
        <taxon>Piptocephalis</taxon>
    </lineage>
</organism>
<dbReference type="OrthoDB" id="515401at2759"/>
<gene>
    <name evidence="3" type="ORF">BJ684DRAFT_21285</name>
</gene>